<accession>A0A6N7V118</accession>
<dbReference type="Proteomes" id="UP000434409">
    <property type="component" value="Unassembled WGS sequence"/>
</dbReference>
<dbReference type="RefSeq" id="WP_154477086.1">
    <property type="nucleotide sequence ID" value="NZ_VULY01000018.1"/>
</dbReference>
<keyword evidence="4" id="KW-1185">Reference proteome</keyword>
<keyword evidence="2" id="KW-1133">Transmembrane helix</keyword>
<proteinExistence type="predicted"/>
<gene>
    <name evidence="3" type="ORF">FYJ34_06105</name>
</gene>
<feature type="region of interest" description="Disordered" evidence="1">
    <location>
        <begin position="218"/>
        <end position="276"/>
    </location>
</feature>
<organism evidence="3 4">
    <name type="scientific">Suipraeoptans intestinalis</name>
    <dbReference type="NCBI Taxonomy" id="2606628"/>
    <lineage>
        <taxon>Bacteria</taxon>
        <taxon>Bacillati</taxon>
        <taxon>Bacillota</taxon>
        <taxon>Clostridia</taxon>
        <taxon>Lachnospirales</taxon>
        <taxon>Lachnospiraceae</taxon>
        <taxon>Suipraeoptans</taxon>
    </lineage>
</organism>
<reference evidence="3 4" key="1">
    <citation type="submission" date="2019-08" db="EMBL/GenBank/DDBJ databases">
        <title>In-depth cultivation of the pig gut microbiome towards novel bacterial diversity and tailored functional studies.</title>
        <authorList>
            <person name="Wylensek D."/>
            <person name="Hitch T.C.A."/>
            <person name="Clavel T."/>
        </authorList>
    </citation>
    <scope>NUCLEOTIDE SEQUENCE [LARGE SCALE GENOMIC DNA]</scope>
    <source>
        <strain evidence="3 4">68-1-5</strain>
    </source>
</reference>
<feature type="transmembrane region" description="Helical" evidence="2">
    <location>
        <begin position="126"/>
        <end position="152"/>
    </location>
</feature>
<keyword evidence="2" id="KW-0472">Membrane</keyword>
<feature type="compositionally biased region" description="Polar residues" evidence="1">
    <location>
        <begin position="218"/>
        <end position="237"/>
    </location>
</feature>
<dbReference type="AlphaFoldDB" id="A0A6N7V118"/>
<evidence type="ECO:0000313" key="4">
    <source>
        <dbReference type="Proteomes" id="UP000434409"/>
    </source>
</evidence>
<protein>
    <submittedName>
        <fullName evidence="3">Uncharacterized protein</fullName>
    </submittedName>
</protein>
<dbReference type="EMBL" id="VULY01000018">
    <property type="protein sequence ID" value="MSR93847.1"/>
    <property type="molecule type" value="Genomic_DNA"/>
</dbReference>
<sequence length="276" mass="30475">MYYGEEMILRQIIMIYLIVLAVVLLVGLTSYILKGIGLYTLGKRRGLANAWLAFIPYGRMYFQGELCGEQKIGKGTIKNVGLWILLGNIALGVVSGLVLFFFYAVSFMKLLGSQEYYYELGDSPLVLFRFLGAVLVGYFLIIVINLVGGGLISGLRSLMNIRIYERYTDRNFAVIHAVAGLFIPLYEAIYLFLIRNREDRMGGNFRQAGPAPGMQQGFMQGQSASKTMPQSVVQTGTVAGAPVQEGRQENSPAESKAVETAPQEVEGQAPQENRGE</sequence>
<name>A0A6N7V118_9FIRM</name>
<feature type="transmembrane region" description="Helical" evidence="2">
    <location>
        <begin position="12"/>
        <end position="33"/>
    </location>
</feature>
<feature type="transmembrane region" description="Helical" evidence="2">
    <location>
        <begin position="82"/>
        <end position="105"/>
    </location>
</feature>
<evidence type="ECO:0000256" key="1">
    <source>
        <dbReference type="SAM" id="MobiDB-lite"/>
    </source>
</evidence>
<feature type="transmembrane region" description="Helical" evidence="2">
    <location>
        <begin position="172"/>
        <end position="193"/>
    </location>
</feature>
<evidence type="ECO:0000256" key="2">
    <source>
        <dbReference type="SAM" id="Phobius"/>
    </source>
</evidence>
<evidence type="ECO:0000313" key="3">
    <source>
        <dbReference type="EMBL" id="MSR93847.1"/>
    </source>
</evidence>
<keyword evidence="2" id="KW-0812">Transmembrane</keyword>
<comment type="caution">
    <text evidence="3">The sequence shown here is derived from an EMBL/GenBank/DDBJ whole genome shotgun (WGS) entry which is preliminary data.</text>
</comment>